<gene>
    <name evidence="12" type="ORF">ADEAN_000798400</name>
</gene>
<evidence type="ECO:0000256" key="7">
    <source>
        <dbReference type="ARBA" id="ARBA00023128"/>
    </source>
</evidence>
<keyword evidence="7" id="KW-0496">Mitochondrion</keyword>
<dbReference type="SUPFAM" id="SSF103506">
    <property type="entry name" value="Mitochondrial carrier"/>
    <property type="match status" value="1"/>
</dbReference>
<evidence type="ECO:0000313" key="12">
    <source>
        <dbReference type="EMBL" id="CAD2220462.1"/>
    </source>
</evidence>
<dbReference type="VEuPathDB" id="TriTrypDB:ADEAN_000798400"/>
<organism evidence="12 13">
    <name type="scientific">Angomonas deanei</name>
    <dbReference type="NCBI Taxonomy" id="59799"/>
    <lineage>
        <taxon>Eukaryota</taxon>
        <taxon>Discoba</taxon>
        <taxon>Euglenozoa</taxon>
        <taxon>Kinetoplastea</taxon>
        <taxon>Metakinetoplastina</taxon>
        <taxon>Trypanosomatida</taxon>
        <taxon>Trypanosomatidae</taxon>
        <taxon>Strigomonadinae</taxon>
        <taxon>Angomonas</taxon>
    </lineage>
</organism>
<keyword evidence="13" id="KW-1185">Reference proteome</keyword>
<dbReference type="InterPro" id="IPR018108">
    <property type="entry name" value="MCP_transmembrane"/>
</dbReference>
<dbReference type="InterPro" id="IPR050567">
    <property type="entry name" value="Mitochondrial_Carrier"/>
</dbReference>
<evidence type="ECO:0000313" key="13">
    <source>
        <dbReference type="Proteomes" id="UP000515908"/>
    </source>
</evidence>
<dbReference type="PANTHER" id="PTHR45624">
    <property type="entry name" value="MITOCHONDRIAL BASIC AMINO ACIDS TRANSPORTER-RELATED"/>
    <property type="match status" value="1"/>
</dbReference>
<dbReference type="PROSITE" id="PS50920">
    <property type="entry name" value="SOLCAR"/>
    <property type="match status" value="3"/>
</dbReference>
<dbReference type="Proteomes" id="UP000515908">
    <property type="component" value="Chromosome 17"/>
</dbReference>
<evidence type="ECO:0000256" key="8">
    <source>
        <dbReference type="ARBA" id="ARBA00023136"/>
    </source>
</evidence>
<keyword evidence="6" id="KW-1133">Transmembrane helix</keyword>
<reference evidence="12 13" key="1">
    <citation type="submission" date="2020-08" db="EMBL/GenBank/DDBJ databases">
        <authorList>
            <person name="Newling K."/>
            <person name="Davey J."/>
            <person name="Forrester S."/>
        </authorList>
    </citation>
    <scope>NUCLEOTIDE SEQUENCE [LARGE SCALE GENOMIC DNA]</scope>
    <source>
        <strain evidence="13">Crithidia deanei Carvalho (ATCC PRA-265)</strain>
    </source>
</reference>
<keyword evidence="5" id="KW-0677">Repeat</keyword>
<evidence type="ECO:0000256" key="3">
    <source>
        <dbReference type="ARBA" id="ARBA00022448"/>
    </source>
</evidence>
<comment type="subcellular location">
    <subcellularLocation>
        <location evidence="1">Mitochondrion membrane</location>
        <topology evidence="1">Multi-pass membrane protein</topology>
    </subcellularLocation>
</comment>
<sequence>MSLSTSTAASSSSSTSSSPPPVSSSSSYADSFTRVLYDLVYALLPGAAQGCTTILAGHPLDTAKVRMQAAGPNAQYSPFKTMYQMTMREGLISLYRGVVPPLLMEGTKRSLQFALYDTFRACKREDRSSEKKERSLRATVVHCCAVIGSNPFLSGAVAGGLGTIIGCPMHVIKIQTQYQTREGTRNALTCTVQILHNDGIRGLYRGLKYNLLKDICFAAAYLGLFSVFKDYLRQPTGAEERGVLSPNSTAFISGATASMITWTIFYPLDTLKTLVQSRQTLDFSKFRHSPRLLYKGLSASLLKAGPVSGLSMVAYDFTKRKLTARREKRMEELIMLQP</sequence>
<dbReference type="AlphaFoldDB" id="A0A7G2CQK6"/>
<dbReference type="PANTHER" id="PTHR45624:SF10">
    <property type="entry name" value="SLC (SOLUTE CARRIER) HOMOLOG"/>
    <property type="match status" value="1"/>
</dbReference>
<evidence type="ECO:0000256" key="11">
    <source>
        <dbReference type="SAM" id="MobiDB-lite"/>
    </source>
</evidence>
<dbReference type="InterPro" id="IPR023395">
    <property type="entry name" value="MCP_dom_sf"/>
</dbReference>
<dbReference type="GO" id="GO:0022857">
    <property type="term" value="F:transmembrane transporter activity"/>
    <property type="evidence" value="ECO:0007669"/>
    <property type="project" value="TreeGrafter"/>
</dbReference>
<accession>A0A7G2CQK6</accession>
<dbReference type="GO" id="GO:0031966">
    <property type="term" value="C:mitochondrial membrane"/>
    <property type="evidence" value="ECO:0007669"/>
    <property type="project" value="UniProtKB-SubCell"/>
</dbReference>
<evidence type="ECO:0000256" key="1">
    <source>
        <dbReference type="ARBA" id="ARBA00004225"/>
    </source>
</evidence>
<feature type="repeat" description="Solcar" evidence="9">
    <location>
        <begin position="245"/>
        <end position="321"/>
    </location>
</feature>
<evidence type="ECO:0000256" key="10">
    <source>
        <dbReference type="RuleBase" id="RU000488"/>
    </source>
</evidence>
<dbReference type="EMBL" id="LR877161">
    <property type="protein sequence ID" value="CAD2220462.1"/>
    <property type="molecule type" value="Genomic_DNA"/>
</dbReference>
<feature type="repeat" description="Solcar" evidence="9">
    <location>
        <begin position="37"/>
        <end position="122"/>
    </location>
</feature>
<name>A0A7G2CQK6_9TRYP</name>
<dbReference type="Pfam" id="PF00153">
    <property type="entry name" value="Mito_carr"/>
    <property type="match status" value="3"/>
</dbReference>
<keyword evidence="4 9" id="KW-0812">Transmembrane</keyword>
<keyword evidence="3 10" id="KW-0813">Transport</keyword>
<comment type="similarity">
    <text evidence="2 10">Belongs to the mitochondrial carrier (TC 2.A.29) family.</text>
</comment>
<evidence type="ECO:0000256" key="6">
    <source>
        <dbReference type="ARBA" id="ARBA00022989"/>
    </source>
</evidence>
<evidence type="ECO:0000256" key="5">
    <source>
        <dbReference type="ARBA" id="ARBA00022737"/>
    </source>
</evidence>
<evidence type="ECO:0000256" key="4">
    <source>
        <dbReference type="ARBA" id="ARBA00022692"/>
    </source>
</evidence>
<evidence type="ECO:0000256" key="9">
    <source>
        <dbReference type="PROSITE-ProRule" id="PRU00282"/>
    </source>
</evidence>
<dbReference type="Gene3D" id="1.50.40.10">
    <property type="entry name" value="Mitochondrial carrier domain"/>
    <property type="match status" value="1"/>
</dbReference>
<proteinExistence type="inferred from homology"/>
<evidence type="ECO:0000256" key="2">
    <source>
        <dbReference type="ARBA" id="ARBA00006375"/>
    </source>
</evidence>
<keyword evidence="8 9" id="KW-0472">Membrane</keyword>
<feature type="region of interest" description="Disordered" evidence="11">
    <location>
        <begin position="1"/>
        <end position="25"/>
    </location>
</feature>
<protein>
    <submittedName>
        <fullName evidence="12">Mitochondrial carrier protein, putative</fullName>
    </submittedName>
</protein>
<feature type="repeat" description="Solcar" evidence="9">
    <location>
        <begin position="146"/>
        <end position="231"/>
    </location>
</feature>